<dbReference type="RefSeq" id="WP_200787288.1">
    <property type="nucleotide sequence ID" value="NZ_JAEDAO010000001.1"/>
</dbReference>
<sequence length="392" mass="41946">MELRVLVVDDDPMIRAVLAAFFESRGCAVQESTDGEDALGHLRGGDYNLVVTDRLMPRMDGLALCRAIRVMPSRAYVYCIMLTGSGHESALVAAMEAGVDDFITKPLQVAELGARLRAAERVLALEEGLAARNEELSRAYGQLSRDLDLARALQRSQLPPPQAFGRVRCEGWFEASSFVGGDLYDSFALGDRLVGFYLADISGHGVAAAMMAVATQHQLRAASNEVVRAIAPDASLGQAALDIVQRYNDRFLRTNETGMYLTLVYGLLDRVSGRLALVGAGHPPPLLAQPGDTTFTPVGEGSVPVGILPAPGWEAQELQVRPGTRLVLYSDGITECVDASGAAFGDQRLQQVLARERAASPTQTCAAVGAALHAWHPGDFDDDVTLLVVEVG</sequence>
<keyword evidence="1" id="KW-0378">Hydrolase</keyword>
<accession>A0A934UR62</accession>
<dbReference type="SUPFAM" id="SSF52172">
    <property type="entry name" value="CheY-like"/>
    <property type="match status" value="1"/>
</dbReference>
<dbReference type="PANTHER" id="PTHR43156">
    <property type="entry name" value="STAGE II SPORULATION PROTEIN E-RELATED"/>
    <property type="match status" value="1"/>
</dbReference>
<dbReference type="SMART" id="SM00448">
    <property type="entry name" value="REC"/>
    <property type="match status" value="1"/>
</dbReference>
<dbReference type="Proteomes" id="UP000617041">
    <property type="component" value="Unassembled WGS sequence"/>
</dbReference>
<dbReference type="CDD" id="cd17574">
    <property type="entry name" value="REC_OmpR"/>
    <property type="match status" value="1"/>
</dbReference>
<feature type="domain" description="Response regulatory" evidence="3">
    <location>
        <begin position="4"/>
        <end position="120"/>
    </location>
</feature>
<evidence type="ECO:0000256" key="2">
    <source>
        <dbReference type="PROSITE-ProRule" id="PRU00169"/>
    </source>
</evidence>
<dbReference type="PANTHER" id="PTHR43156:SF2">
    <property type="entry name" value="STAGE II SPORULATION PROTEIN E"/>
    <property type="match status" value="1"/>
</dbReference>
<dbReference type="InterPro" id="IPR001932">
    <property type="entry name" value="PPM-type_phosphatase-like_dom"/>
</dbReference>
<dbReference type="PROSITE" id="PS50110">
    <property type="entry name" value="RESPONSE_REGULATORY"/>
    <property type="match status" value="1"/>
</dbReference>
<reference evidence="4" key="1">
    <citation type="submission" date="2020-12" db="EMBL/GenBank/DDBJ databases">
        <title>Ramlibacter sp. nov., isolated from a freshwater alga, Cryptomonas.</title>
        <authorList>
            <person name="Kim H.M."/>
            <person name="Jeon C.O."/>
        </authorList>
    </citation>
    <scope>NUCLEOTIDE SEQUENCE</scope>
    <source>
        <strain evidence="4">CrO1</strain>
    </source>
</reference>
<dbReference type="GO" id="GO:0000160">
    <property type="term" value="P:phosphorelay signal transduction system"/>
    <property type="evidence" value="ECO:0007669"/>
    <property type="project" value="InterPro"/>
</dbReference>
<name>A0A934UR62_9BURK</name>
<evidence type="ECO:0000313" key="5">
    <source>
        <dbReference type="Proteomes" id="UP000617041"/>
    </source>
</evidence>
<evidence type="ECO:0000313" key="4">
    <source>
        <dbReference type="EMBL" id="MBK0392348.1"/>
    </source>
</evidence>
<protein>
    <submittedName>
        <fullName evidence="4">SpoIIE family protein phosphatase</fullName>
    </submittedName>
</protein>
<comment type="caution">
    <text evidence="4">The sequence shown here is derived from an EMBL/GenBank/DDBJ whole genome shotgun (WGS) entry which is preliminary data.</text>
</comment>
<feature type="modified residue" description="4-aspartylphosphate" evidence="2">
    <location>
        <position position="53"/>
    </location>
</feature>
<gene>
    <name evidence="4" type="ORF">I8E28_07080</name>
</gene>
<dbReference type="SMART" id="SM00331">
    <property type="entry name" value="PP2C_SIG"/>
    <property type="match status" value="1"/>
</dbReference>
<evidence type="ECO:0000256" key="1">
    <source>
        <dbReference type="ARBA" id="ARBA00022801"/>
    </source>
</evidence>
<dbReference type="InterPro" id="IPR011006">
    <property type="entry name" value="CheY-like_superfamily"/>
</dbReference>
<organism evidence="4 5">
    <name type="scientific">Ramlibacter algicola</name>
    <dbReference type="NCBI Taxonomy" id="2795217"/>
    <lineage>
        <taxon>Bacteria</taxon>
        <taxon>Pseudomonadati</taxon>
        <taxon>Pseudomonadota</taxon>
        <taxon>Betaproteobacteria</taxon>
        <taxon>Burkholderiales</taxon>
        <taxon>Comamonadaceae</taxon>
        <taxon>Ramlibacter</taxon>
    </lineage>
</organism>
<dbReference type="Pfam" id="PF07228">
    <property type="entry name" value="SpoIIE"/>
    <property type="match status" value="1"/>
</dbReference>
<dbReference type="Pfam" id="PF00072">
    <property type="entry name" value="Response_reg"/>
    <property type="match status" value="1"/>
</dbReference>
<dbReference type="GO" id="GO:0016791">
    <property type="term" value="F:phosphatase activity"/>
    <property type="evidence" value="ECO:0007669"/>
    <property type="project" value="TreeGrafter"/>
</dbReference>
<dbReference type="InterPro" id="IPR036457">
    <property type="entry name" value="PPM-type-like_dom_sf"/>
</dbReference>
<keyword evidence="2" id="KW-0597">Phosphoprotein</keyword>
<dbReference type="Gene3D" id="3.60.40.10">
    <property type="entry name" value="PPM-type phosphatase domain"/>
    <property type="match status" value="1"/>
</dbReference>
<keyword evidence="5" id="KW-1185">Reference proteome</keyword>
<dbReference type="SUPFAM" id="SSF81606">
    <property type="entry name" value="PP2C-like"/>
    <property type="match status" value="1"/>
</dbReference>
<dbReference type="InterPro" id="IPR052016">
    <property type="entry name" value="Bact_Sigma-Reg"/>
</dbReference>
<dbReference type="Gene3D" id="3.40.50.2300">
    <property type="match status" value="1"/>
</dbReference>
<dbReference type="AlphaFoldDB" id="A0A934UR62"/>
<dbReference type="InterPro" id="IPR001789">
    <property type="entry name" value="Sig_transdc_resp-reg_receiver"/>
</dbReference>
<dbReference type="EMBL" id="JAEDAO010000001">
    <property type="protein sequence ID" value="MBK0392348.1"/>
    <property type="molecule type" value="Genomic_DNA"/>
</dbReference>
<evidence type="ECO:0000259" key="3">
    <source>
        <dbReference type="PROSITE" id="PS50110"/>
    </source>
</evidence>
<proteinExistence type="predicted"/>